<dbReference type="Proteomes" id="UP000320593">
    <property type="component" value="Unassembled WGS sequence"/>
</dbReference>
<sequence length="194" mass="21202">MPRISFSRKPETNRWVNQQKTPATAPGSSPFGIGKNLLANDICVQRLDKALRMRTLGAALQFQTRVRLTEARLRRASYKLLGFLSLGIGAVGAVLPVLPTTIFLILAAACFARSSPELEKRLLDHPTFGPPVLAWREHGAIPPKAKAFAVGGMFVGFTLFYAMTKPNGLALFLAILFFGGSALYVLTRPSYPRT</sequence>
<evidence type="ECO:0000313" key="2">
    <source>
        <dbReference type="EMBL" id="TWI93080.1"/>
    </source>
</evidence>
<dbReference type="GO" id="GO:0005886">
    <property type="term" value="C:plasma membrane"/>
    <property type="evidence" value="ECO:0007669"/>
    <property type="project" value="TreeGrafter"/>
</dbReference>
<reference evidence="2 3" key="1">
    <citation type="submission" date="2019-07" db="EMBL/GenBank/DDBJ databases">
        <title>Genomic Encyclopedia of Archaeal and Bacterial Type Strains, Phase II (KMG-II): from individual species to whole genera.</title>
        <authorList>
            <person name="Goeker M."/>
        </authorList>
    </citation>
    <scope>NUCLEOTIDE SEQUENCE [LARGE SCALE GENOMIC DNA]</scope>
    <source>
        <strain evidence="2 3">ATCC BAA-252</strain>
    </source>
</reference>
<keyword evidence="1" id="KW-0812">Transmembrane</keyword>
<dbReference type="EMBL" id="VLLF01000001">
    <property type="protein sequence ID" value="TWI93080.1"/>
    <property type="molecule type" value="Genomic_DNA"/>
</dbReference>
<evidence type="ECO:0000256" key="1">
    <source>
        <dbReference type="SAM" id="Phobius"/>
    </source>
</evidence>
<evidence type="ECO:0000313" key="3">
    <source>
        <dbReference type="Proteomes" id="UP000320593"/>
    </source>
</evidence>
<name>A0A562TJT4_9HYPH</name>
<dbReference type="InterPro" id="IPR007401">
    <property type="entry name" value="DUF454"/>
</dbReference>
<gene>
    <name evidence="2" type="ORF">JM93_00634</name>
</gene>
<feature type="transmembrane region" description="Helical" evidence="1">
    <location>
        <begin position="83"/>
        <end position="112"/>
    </location>
</feature>
<feature type="transmembrane region" description="Helical" evidence="1">
    <location>
        <begin position="145"/>
        <end position="163"/>
    </location>
</feature>
<dbReference type="PANTHER" id="PTHR35813">
    <property type="entry name" value="INNER MEMBRANE PROTEIN YBAN"/>
    <property type="match status" value="1"/>
</dbReference>
<proteinExistence type="predicted"/>
<keyword evidence="1" id="KW-0472">Membrane</keyword>
<protein>
    <submittedName>
        <fullName evidence="2">Uncharacterized membrane protein YbaN (DUF454 family)</fullName>
    </submittedName>
</protein>
<comment type="caution">
    <text evidence="2">The sequence shown here is derived from an EMBL/GenBank/DDBJ whole genome shotgun (WGS) entry which is preliminary data.</text>
</comment>
<dbReference type="PANTHER" id="PTHR35813:SF1">
    <property type="entry name" value="INNER MEMBRANE PROTEIN YBAN"/>
    <property type="match status" value="1"/>
</dbReference>
<keyword evidence="3" id="KW-1185">Reference proteome</keyword>
<keyword evidence="1" id="KW-1133">Transmembrane helix</keyword>
<dbReference type="Pfam" id="PF04304">
    <property type="entry name" value="DUF454"/>
    <property type="match status" value="1"/>
</dbReference>
<feature type="transmembrane region" description="Helical" evidence="1">
    <location>
        <begin position="169"/>
        <end position="187"/>
    </location>
</feature>
<organism evidence="2 3">
    <name type="scientific">Roseibium hamelinense</name>
    <dbReference type="NCBI Taxonomy" id="150831"/>
    <lineage>
        <taxon>Bacteria</taxon>
        <taxon>Pseudomonadati</taxon>
        <taxon>Pseudomonadota</taxon>
        <taxon>Alphaproteobacteria</taxon>
        <taxon>Hyphomicrobiales</taxon>
        <taxon>Stappiaceae</taxon>
        <taxon>Roseibium</taxon>
    </lineage>
</organism>
<dbReference type="AlphaFoldDB" id="A0A562TJT4"/>
<accession>A0A562TJT4</accession>